<organism evidence="2">
    <name type="scientific">Oikopleura dioica</name>
    <name type="common">Tunicate</name>
    <dbReference type="NCBI Taxonomy" id="34765"/>
    <lineage>
        <taxon>Eukaryota</taxon>
        <taxon>Metazoa</taxon>
        <taxon>Chordata</taxon>
        <taxon>Tunicata</taxon>
        <taxon>Appendicularia</taxon>
        <taxon>Copelata</taxon>
        <taxon>Oikopleuridae</taxon>
        <taxon>Oikopleura</taxon>
    </lineage>
</organism>
<protein>
    <submittedName>
        <fullName evidence="2">Uncharacterized protein</fullName>
    </submittedName>
</protein>
<gene>
    <name evidence="2" type="ORF">GSOID_T00024575001</name>
</gene>
<dbReference type="Proteomes" id="UP000011014">
    <property type="component" value="Unassembled WGS sequence"/>
</dbReference>
<feature type="region of interest" description="Disordered" evidence="1">
    <location>
        <begin position="239"/>
        <end position="269"/>
    </location>
</feature>
<evidence type="ECO:0000256" key="1">
    <source>
        <dbReference type="SAM" id="MobiDB-lite"/>
    </source>
</evidence>
<proteinExistence type="predicted"/>
<evidence type="ECO:0000313" key="2">
    <source>
        <dbReference type="EMBL" id="CBY34548.1"/>
    </source>
</evidence>
<accession>E4YGC4</accession>
<reference evidence="2" key="1">
    <citation type="journal article" date="2010" name="Science">
        <title>Plasticity of animal genome architecture unmasked by rapid evolution of a pelagic tunicate.</title>
        <authorList>
            <person name="Denoeud F."/>
            <person name="Henriet S."/>
            <person name="Mungpakdee S."/>
            <person name="Aury J.M."/>
            <person name="Da Silva C."/>
            <person name="Brinkmann H."/>
            <person name="Mikhaleva J."/>
            <person name="Olsen L.C."/>
            <person name="Jubin C."/>
            <person name="Canestro C."/>
            <person name="Bouquet J.M."/>
            <person name="Danks G."/>
            <person name="Poulain J."/>
            <person name="Campsteijn C."/>
            <person name="Adamski M."/>
            <person name="Cross I."/>
            <person name="Yadetie F."/>
            <person name="Muffato M."/>
            <person name="Louis A."/>
            <person name="Butcher S."/>
            <person name="Tsagkogeorga G."/>
            <person name="Konrad A."/>
            <person name="Singh S."/>
            <person name="Jensen M.F."/>
            <person name="Cong E.H."/>
            <person name="Eikeseth-Otteraa H."/>
            <person name="Noel B."/>
            <person name="Anthouard V."/>
            <person name="Porcel B.M."/>
            <person name="Kachouri-Lafond R."/>
            <person name="Nishino A."/>
            <person name="Ugolini M."/>
            <person name="Chourrout P."/>
            <person name="Nishida H."/>
            <person name="Aasland R."/>
            <person name="Huzurbazar S."/>
            <person name="Westhof E."/>
            <person name="Delsuc F."/>
            <person name="Lehrach H."/>
            <person name="Reinhardt R."/>
            <person name="Weissenbach J."/>
            <person name="Roy S.W."/>
            <person name="Artiguenave F."/>
            <person name="Postlethwait J.H."/>
            <person name="Manak J.R."/>
            <person name="Thompson E.M."/>
            <person name="Jaillon O."/>
            <person name="Du Pasquier L."/>
            <person name="Boudinot P."/>
            <person name="Liberles D.A."/>
            <person name="Volff J.N."/>
            <person name="Philippe H."/>
            <person name="Lenhard B."/>
            <person name="Roest Crollius H."/>
            <person name="Wincker P."/>
            <person name="Chourrout D."/>
        </authorList>
    </citation>
    <scope>NUCLEOTIDE SEQUENCE [LARGE SCALE GENOMIC DNA]</scope>
</reference>
<sequence length="284" mass="32877">MQLVVSHQHNDCIVPTDYTRRLLELEKLTGSFSKPTEITVSQAYEVEAVYANMLAMTLGREARCLYNATKFSLYDQYPDLTAEQRNVKLVPPEASVYKEFADLNHLVKELMAEGRDKRKWSLNYRDGMYLVAQSTYQAFFGKLLNLVVNANEDRMDSRDLARLVSKVKEGLQRLFGRHNNTVYRLDAWLRMFEGARDNFPRQDAFQELRNLFPKKVEVAKQVYTAIGLDRADSALEEGLENWTAPRPRKRQASSSESSSSENENEPTCSIFDTFLRNKKLRKDH</sequence>
<dbReference type="EMBL" id="FN654519">
    <property type="protein sequence ID" value="CBY34548.1"/>
    <property type="molecule type" value="Genomic_DNA"/>
</dbReference>
<dbReference type="AlphaFoldDB" id="E4YGC4"/>
<name>E4YGC4_OIKDI</name>